<keyword evidence="4" id="KW-0460">Magnesium</keyword>
<dbReference type="Gene3D" id="3.30.420.40">
    <property type="match status" value="2"/>
</dbReference>
<proteinExistence type="predicted"/>
<evidence type="ECO:0000313" key="8">
    <source>
        <dbReference type="Proteomes" id="UP000546200"/>
    </source>
</evidence>
<keyword evidence="8" id="KW-1185">Reference proteome</keyword>
<comment type="cofactor">
    <cofactor evidence="1">
        <name>Mg(2+)</name>
        <dbReference type="ChEBI" id="CHEBI:18420"/>
    </cofactor>
</comment>
<dbReference type="PANTHER" id="PTHR42742">
    <property type="entry name" value="TRANSCRIPTIONAL REPRESSOR MPRA"/>
    <property type="match status" value="1"/>
</dbReference>
<keyword evidence="2" id="KW-0479">Metal-binding</keyword>
<dbReference type="PANTHER" id="PTHR42742:SF3">
    <property type="entry name" value="FRUCTOKINASE"/>
    <property type="match status" value="1"/>
</dbReference>
<dbReference type="Pfam" id="PF00480">
    <property type="entry name" value="ROK"/>
    <property type="match status" value="1"/>
</dbReference>
<dbReference type="CDD" id="cd24067">
    <property type="entry name" value="ASKHA_NBD_ROK_BsFRK-like"/>
    <property type="match status" value="1"/>
</dbReference>
<evidence type="ECO:0000256" key="6">
    <source>
        <dbReference type="ARBA" id="ARBA00048451"/>
    </source>
</evidence>
<evidence type="ECO:0000256" key="5">
    <source>
        <dbReference type="ARBA" id="ARBA00038887"/>
    </source>
</evidence>
<dbReference type="InterPro" id="IPR000600">
    <property type="entry name" value="ROK"/>
</dbReference>
<dbReference type="InterPro" id="IPR043129">
    <property type="entry name" value="ATPase_NBD"/>
</dbReference>
<keyword evidence="3" id="KW-0862">Zinc</keyword>
<evidence type="ECO:0000256" key="1">
    <source>
        <dbReference type="ARBA" id="ARBA00001946"/>
    </source>
</evidence>
<dbReference type="GO" id="GO:0008865">
    <property type="term" value="F:fructokinase activity"/>
    <property type="evidence" value="ECO:0007669"/>
    <property type="project" value="UniProtKB-EC"/>
</dbReference>
<protein>
    <recommendedName>
        <fullName evidence="5">fructokinase</fullName>
        <ecNumber evidence="5">2.7.1.4</ecNumber>
    </recommendedName>
</protein>
<evidence type="ECO:0000313" key="7">
    <source>
        <dbReference type="EMBL" id="MBB5716290.1"/>
    </source>
</evidence>
<comment type="caution">
    <text evidence="7">The sequence shown here is derived from an EMBL/GenBank/DDBJ whole genome shotgun (WGS) entry which is preliminary data.</text>
</comment>
<dbReference type="EMBL" id="JACIJK010000010">
    <property type="protein sequence ID" value="MBB5716290.1"/>
    <property type="molecule type" value="Genomic_DNA"/>
</dbReference>
<keyword evidence="7" id="KW-0808">Transferase</keyword>
<dbReference type="AlphaFoldDB" id="A0A7W9BFI8"/>
<accession>A0A7W9BFI8</accession>
<dbReference type="GO" id="GO:0046872">
    <property type="term" value="F:metal ion binding"/>
    <property type="evidence" value="ECO:0007669"/>
    <property type="project" value="UniProtKB-KW"/>
</dbReference>
<dbReference type="EC" id="2.7.1.4" evidence="5"/>
<sequence>MMIEAGKLRSAGGATRVAGVELGGTKCVAVLSRDGTQIDEQVTVPTSDPVATLSALAGVLDGWWRSEQFQALGIASFGPIALDPNFPEYGRITTTSKPGWQGADVLGALAAPFPVPSAFDTDVNGAALAEGRWGDARGLDDYAYVTVGTGVGVGLIVAGRPTRGFGHCELGHVGVPRLPGADWPGNCPFHGSCVEGLASGSAIGARMARLGWDQSPAPDHMFWDEPADALAQLCQMLVLSTAPRRILIGGGVTNGQPHLLDKVEARLRQILAGYVDLPAPTGAYVTGPGLGDLAGPMGPIAMALTLCEHHAAS</sequence>
<evidence type="ECO:0000256" key="2">
    <source>
        <dbReference type="ARBA" id="ARBA00022723"/>
    </source>
</evidence>
<dbReference type="InterPro" id="IPR051804">
    <property type="entry name" value="Carb_Metab_Reg_Kinase/Isom"/>
</dbReference>
<comment type="catalytic activity">
    <reaction evidence="6">
        <text>D-fructose + ATP = D-fructose 6-phosphate + ADP + H(+)</text>
        <dbReference type="Rhea" id="RHEA:16125"/>
        <dbReference type="ChEBI" id="CHEBI:15378"/>
        <dbReference type="ChEBI" id="CHEBI:30616"/>
        <dbReference type="ChEBI" id="CHEBI:37721"/>
        <dbReference type="ChEBI" id="CHEBI:61527"/>
        <dbReference type="ChEBI" id="CHEBI:456216"/>
        <dbReference type="EC" id="2.7.1.4"/>
    </reaction>
</comment>
<name>A0A7W9BFI8_9SPHN</name>
<keyword evidence="7" id="KW-0418">Kinase</keyword>
<gene>
    <name evidence="7" type="ORF">FHS94_003153</name>
</gene>
<dbReference type="Proteomes" id="UP000546200">
    <property type="component" value="Unassembled WGS sequence"/>
</dbReference>
<organism evidence="7 8">
    <name type="scientific">Sphingomonas aerophila</name>
    <dbReference type="NCBI Taxonomy" id="1344948"/>
    <lineage>
        <taxon>Bacteria</taxon>
        <taxon>Pseudomonadati</taxon>
        <taxon>Pseudomonadota</taxon>
        <taxon>Alphaproteobacteria</taxon>
        <taxon>Sphingomonadales</taxon>
        <taxon>Sphingomonadaceae</taxon>
        <taxon>Sphingomonas</taxon>
    </lineage>
</organism>
<evidence type="ECO:0000256" key="4">
    <source>
        <dbReference type="ARBA" id="ARBA00022842"/>
    </source>
</evidence>
<dbReference type="SUPFAM" id="SSF53067">
    <property type="entry name" value="Actin-like ATPase domain"/>
    <property type="match status" value="1"/>
</dbReference>
<reference evidence="7 8" key="1">
    <citation type="submission" date="2020-08" db="EMBL/GenBank/DDBJ databases">
        <title>Genomic Encyclopedia of Type Strains, Phase IV (KMG-IV): sequencing the most valuable type-strain genomes for metagenomic binning, comparative biology and taxonomic classification.</title>
        <authorList>
            <person name="Goeker M."/>
        </authorList>
    </citation>
    <scope>NUCLEOTIDE SEQUENCE [LARGE SCALE GENOMIC DNA]</scope>
    <source>
        <strain evidence="7 8">DSM 100044</strain>
    </source>
</reference>
<evidence type="ECO:0000256" key="3">
    <source>
        <dbReference type="ARBA" id="ARBA00022833"/>
    </source>
</evidence>